<feature type="repeat" description="TNFR-Cys" evidence="6">
    <location>
        <begin position="435"/>
        <end position="471"/>
    </location>
</feature>
<dbReference type="Gene3D" id="3.10.20.90">
    <property type="entry name" value="Phosphatidylinositol 3-kinase Catalytic Subunit, Chain A, domain 1"/>
    <property type="match status" value="1"/>
</dbReference>
<evidence type="ECO:0000313" key="14">
    <source>
        <dbReference type="Proteomes" id="UP001159427"/>
    </source>
</evidence>
<evidence type="ECO:0008006" key="15">
    <source>
        <dbReference type="Google" id="ProtNLM"/>
    </source>
</evidence>
<dbReference type="SMART" id="SM00208">
    <property type="entry name" value="TNFR"/>
    <property type="match status" value="4"/>
</dbReference>
<dbReference type="EMBL" id="CALNXI010000433">
    <property type="protein sequence ID" value="CAH3027045.1"/>
    <property type="molecule type" value="Genomic_DNA"/>
</dbReference>
<proteinExistence type="predicted"/>
<keyword evidence="5" id="KW-0325">Glycoprotein</keyword>
<organism evidence="13 14">
    <name type="scientific">Porites evermanni</name>
    <dbReference type="NCBI Taxonomy" id="104178"/>
    <lineage>
        <taxon>Eukaryota</taxon>
        <taxon>Metazoa</taxon>
        <taxon>Cnidaria</taxon>
        <taxon>Anthozoa</taxon>
        <taxon>Hexacorallia</taxon>
        <taxon>Scleractinia</taxon>
        <taxon>Fungiina</taxon>
        <taxon>Poritidae</taxon>
        <taxon>Porites</taxon>
    </lineage>
</organism>
<keyword evidence="8" id="KW-0472">Membrane</keyword>
<comment type="caution">
    <text evidence="6">Lacks conserved residue(s) required for the propagation of feature annotation.</text>
</comment>
<evidence type="ECO:0000259" key="11">
    <source>
        <dbReference type="PROSITE" id="PS50050"/>
    </source>
</evidence>
<dbReference type="Pfam" id="PF00789">
    <property type="entry name" value="UBX"/>
    <property type="match status" value="1"/>
</dbReference>
<protein>
    <recommendedName>
        <fullName evidence="15">Tumor necrosis factor receptor superfamily member 16</fullName>
    </recommendedName>
</protein>
<evidence type="ECO:0000256" key="2">
    <source>
        <dbReference type="ARBA" id="ARBA00022729"/>
    </source>
</evidence>
<evidence type="ECO:0000256" key="4">
    <source>
        <dbReference type="ARBA" id="ARBA00023157"/>
    </source>
</evidence>
<dbReference type="PANTHER" id="PTHR46605">
    <property type="entry name" value="TUMOR NECROSIS FACTOR RECEPTOR"/>
    <property type="match status" value="1"/>
</dbReference>
<feature type="disulfide bond" evidence="6">
    <location>
        <begin position="327"/>
        <end position="340"/>
    </location>
</feature>
<feature type="compositionally biased region" description="Polar residues" evidence="7">
    <location>
        <begin position="7"/>
        <end position="19"/>
    </location>
</feature>
<accession>A0ABN8MDH0</accession>
<dbReference type="Gene3D" id="1.10.533.10">
    <property type="entry name" value="Death Domain, Fas"/>
    <property type="match status" value="1"/>
</dbReference>
<feature type="domain" description="TNFR-Cys" evidence="11">
    <location>
        <begin position="435"/>
        <end position="471"/>
    </location>
</feature>
<evidence type="ECO:0000256" key="7">
    <source>
        <dbReference type="SAM" id="MobiDB-lite"/>
    </source>
</evidence>
<evidence type="ECO:0000256" key="3">
    <source>
        <dbReference type="ARBA" id="ARBA00022737"/>
    </source>
</evidence>
<feature type="disulfide bond" evidence="6">
    <location>
        <begin position="453"/>
        <end position="471"/>
    </location>
</feature>
<reference evidence="13 14" key="1">
    <citation type="submission" date="2022-05" db="EMBL/GenBank/DDBJ databases">
        <authorList>
            <consortium name="Genoscope - CEA"/>
            <person name="William W."/>
        </authorList>
    </citation>
    <scope>NUCLEOTIDE SEQUENCE [LARGE SCALE GENOMIC DNA]</scope>
</reference>
<evidence type="ECO:0000256" key="8">
    <source>
        <dbReference type="SAM" id="Phobius"/>
    </source>
</evidence>
<keyword evidence="4 6" id="KW-1015">Disulfide bond</keyword>
<dbReference type="Proteomes" id="UP001159427">
    <property type="component" value="Unassembled WGS sequence"/>
</dbReference>
<feature type="repeat" description="TNFR-Cys" evidence="6">
    <location>
        <begin position="394"/>
        <end position="433"/>
    </location>
</feature>
<dbReference type="PANTHER" id="PTHR46605:SF2">
    <property type="entry name" value="TNFR-CYS DOMAIN-CONTAINING PROTEIN"/>
    <property type="match status" value="1"/>
</dbReference>
<evidence type="ECO:0000259" key="10">
    <source>
        <dbReference type="PROSITE" id="PS50033"/>
    </source>
</evidence>
<dbReference type="InterPro" id="IPR052302">
    <property type="entry name" value="Neurotrophin_rcpt-DD"/>
</dbReference>
<keyword evidence="8" id="KW-0812">Transmembrane</keyword>
<feature type="compositionally biased region" description="Basic residues" evidence="7">
    <location>
        <begin position="107"/>
        <end position="120"/>
    </location>
</feature>
<keyword evidence="1" id="KW-0053">Apoptosis</keyword>
<feature type="region of interest" description="Disordered" evidence="7">
    <location>
        <begin position="474"/>
        <end position="494"/>
    </location>
</feature>
<feature type="domain" description="4Fe-4S ferredoxin-type" evidence="12">
    <location>
        <begin position="292"/>
        <end position="323"/>
    </location>
</feature>
<keyword evidence="2" id="KW-0732">Signal</keyword>
<evidence type="ECO:0000259" key="12">
    <source>
        <dbReference type="PROSITE" id="PS51379"/>
    </source>
</evidence>
<feature type="domain" description="UBX" evidence="10">
    <location>
        <begin position="220"/>
        <end position="297"/>
    </location>
</feature>
<dbReference type="SUPFAM" id="SSF54236">
    <property type="entry name" value="Ubiquitin-like"/>
    <property type="match status" value="1"/>
</dbReference>
<feature type="domain" description="TNFR-Cys" evidence="11">
    <location>
        <begin position="394"/>
        <end position="433"/>
    </location>
</feature>
<dbReference type="InterPro" id="IPR001012">
    <property type="entry name" value="UBX_dom"/>
</dbReference>
<feature type="compositionally biased region" description="Polar residues" evidence="7">
    <location>
        <begin position="54"/>
        <end position="83"/>
    </location>
</feature>
<feature type="repeat" description="TNFR-Cys" evidence="6">
    <location>
        <begin position="312"/>
        <end position="349"/>
    </location>
</feature>
<feature type="compositionally biased region" description="Basic and acidic residues" evidence="7">
    <location>
        <begin position="40"/>
        <end position="53"/>
    </location>
</feature>
<dbReference type="PROSITE" id="PS50017">
    <property type="entry name" value="DEATH_DOMAIN"/>
    <property type="match status" value="1"/>
</dbReference>
<gene>
    <name evidence="13" type="ORF">PEVE_00030584</name>
</gene>
<feature type="disulfide bond" evidence="6">
    <location>
        <begin position="450"/>
        <end position="463"/>
    </location>
</feature>
<evidence type="ECO:0000313" key="13">
    <source>
        <dbReference type="EMBL" id="CAH3027045.1"/>
    </source>
</evidence>
<keyword evidence="14" id="KW-1185">Reference proteome</keyword>
<feature type="domain" description="TNFR-Cys" evidence="11">
    <location>
        <begin position="351"/>
        <end position="393"/>
    </location>
</feature>
<dbReference type="PROSITE" id="PS50033">
    <property type="entry name" value="UBX"/>
    <property type="match status" value="1"/>
</dbReference>
<dbReference type="PROSITE" id="PS50050">
    <property type="entry name" value="TNFR_NGFR_2"/>
    <property type="match status" value="4"/>
</dbReference>
<dbReference type="InterPro" id="IPR011029">
    <property type="entry name" value="DEATH-like_dom_sf"/>
</dbReference>
<feature type="compositionally biased region" description="Basic and acidic residues" evidence="7">
    <location>
        <begin position="124"/>
        <end position="135"/>
    </location>
</feature>
<evidence type="ECO:0000259" key="9">
    <source>
        <dbReference type="PROSITE" id="PS50017"/>
    </source>
</evidence>
<dbReference type="InterPro" id="IPR017896">
    <property type="entry name" value="4Fe4S_Fe-S-bd"/>
</dbReference>
<dbReference type="InterPro" id="IPR001368">
    <property type="entry name" value="TNFR/NGFR_Cys_rich_reg"/>
</dbReference>
<comment type="caution">
    <text evidence="13">The sequence shown here is derived from an EMBL/GenBank/DDBJ whole genome shotgun (WGS) entry which is preliminary data.</text>
</comment>
<feature type="disulfide bond" evidence="6">
    <location>
        <begin position="352"/>
        <end position="367"/>
    </location>
</feature>
<dbReference type="SUPFAM" id="SSF47986">
    <property type="entry name" value="DEATH domain"/>
    <property type="match status" value="1"/>
</dbReference>
<dbReference type="PROSITE" id="PS00652">
    <property type="entry name" value="TNFR_NGFR_1"/>
    <property type="match status" value="2"/>
</dbReference>
<feature type="compositionally biased region" description="Polar residues" evidence="7">
    <location>
        <begin position="174"/>
        <end position="194"/>
    </location>
</feature>
<dbReference type="CDD" id="cd17076">
    <property type="entry name" value="UBX_UBXN10"/>
    <property type="match status" value="1"/>
</dbReference>
<feature type="repeat" description="TNFR-Cys" evidence="6">
    <location>
        <begin position="351"/>
        <end position="393"/>
    </location>
</feature>
<dbReference type="SMART" id="SM00005">
    <property type="entry name" value="DEATH"/>
    <property type="match status" value="1"/>
</dbReference>
<feature type="domain" description="Death" evidence="9">
    <location>
        <begin position="603"/>
        <end position="667"/>
    </location>
</feature>
<dbReference type="InterPro" id="IPR029071">
    <property type="entry name" value="Ubiquitin-like_domsf"/>
</dbReference>
<evidence type="ECO:0000256" key="1">
    <source>
        <dbReference type="ARBA" id="ARBA00022703"/>
    </source>
</evidence>
<sequence length="677" mass="75168">MYPANELTESATQNKQTIPHSVKAKMPAASGVRRISGENFGERPLSRHGERPTSSRSLDSPLQTAAQSPQQRSLYDGGSNLQRRSSEELISSHGAVFVPRPPSRQKTGGRPKSAKGRVRPNSHVGRERKVSRESLSDVGDPVSCSPPLKPQLSFSKYKPLPSIGTGLVPKTDNYHSLSELSQSRTRTQTDSNDTDNVITLSKATARLSLHYSLPDEPTDAEPERLNLAIKLLDGTRHERWFRPTDTLGAVIAFAASVTKDELPPCLICTNEVPRRVFDNFSLSLSQAGINSRTVVYLEDLCFVACGLVCGLSCPTGQFRSSVPRLCCNLCPAGHFMSKECQTSANDTQCSPCRSGTYNAKENKDTACRNCRTSCRDQKETIVKNCSSISDLQCDCSDDYYRDPHSLQCRKCTPCMKKGQVLVSRCGKYKDAVCKTCGKENFLLNNKCVPCDRCHKGEFVAEECSPKRNTVCRKLPTSTPPSSSPHITSQEPVTETKRVERADLNPTPAEIKAQKRCQDEMWGYRAVIMLLVLIILGLVLHQKINLCQTIKTKVTTLKKCSGPKESCAMSAGTPLVIKENNFKFSKTRADVTERLAMHLNASKDWKRLAGLMNYSSVYTQNWELTPCEATQKLLQDWSQRSDATVFTLYQFLKELRRDDAASLLLPYLTGQVPECETV</sequence>
<name>A0ABN8MDH0_9CNID</name>
<evidence type="ECO:0000256" key="6">
    <source>
        <dbReference type="PROSITE-ProRule" id="PRU00206"/>
    </source>
</evidence>
<dbReference type="SUPFAM" id="SSF57586">
    <property type="entry name" value="TNF receptor-like"/>
    <property type="match status" value="2"/>
</dbReference>
<feature type="transmembrane region" description="Helical" evidence="8">
    <location>
        <begin position="521"/>
        <end position="540"/>
    </location>
</feature>
<evidence type="ECO:0000256" key="5">
    <source>
        <dbReference type="ARBA" id="ARBA00023180"/>
    </source>
</evidence>
<feature type="domain" description="TNFR-Cys" evidence="11">
    <location>
        <begin position="312"/>
        <end position="349"/>
    </location>
</feature>
<keyword evidence="3" id="KW-0677">Repeat</keyword>
<dbReference type="Pfam" id="PF00020">
    <property type="entry name" value="TNFR_c6"/>
    <property type="match status" value="3"/>
</dbReference>
<dbReference type="Pfam" id="PF00531">
    <property type="entry name" value="Death"/>
    <property type="match status" value="1"/>
</dbReference>
<dbReference type="Gene3D" id="2.10.50.10">
    <property type="entry name" value="Tumor Necrosis Factor Receptor, subunit A, domain 2"/>
    <property type="match status" value="2"/>
</dbReference>
<dbReference type="InterPro" id="IPR000488">
    <property type="entry name" value="Death_dom"/>
</dbReference>
<dbReference type="PROSITE" id="PS51379">
    <property type="entry name" value="4FE4S_FER_2"/>
    <property type="match status" value="1"/>
</dbReference>
<keyword evidence="8" id="KW-1133">Transmembrane helix</keyword>
<feature type="region of interest" description="Disordered" evidence="7">
    <location>
        <begin position="1"/>
        <end position="194"/>
    </location>
</feature>